<keyword evidence="2" id="KW-1185">Reference proteome</keyword>
<sequence length="89" mass="9513">MAAMQSGTNEPPSISFSLAISPLVFARTPFNGDGDKPQITVTAPSQHRHNFTCKDAATVLYHPATRGALHGDERVQTGISPALDWPGRV</sequence>
<name>A0A9W8QNN5_AKAMU</name>
<evidence type="ECO:0000313" key="1">
    <source>
        <dbReference type="EMBL" id="KAJ4164713.1"/>
    </source>
</evidence>
<dbReference type="EMBL" id="JAJHUN010000001">
    <property type="protein sequence ID" value="KAJ4164713.1"/>
    <property type="molecule type" value="Genomic_DNA"/>
</dbReference>
<organism evidence="1 2">
    <name type="scientific">Akanthomyces muscarius</name>
    <name type="common">Entomopathogenic fungus</name>
    <name type="synonym">Lecanicillium muscarium</name>
    <dbReference type="NCBI Taxonomy" id="2231603"/>
    <lineage>
        <taxon>Eukaryota</taxon>
        <taxon>Fungi</taxon>
        <taxon>Dikarya</taxon>
        <taxon>Ascomycota</taxon>
        <taxon>Pezizomycotina</taxon>
        <taxon>Sordariomycetes</taxon>
        <taxon>Hypocreomycetidae</taxon>
        <taxon>Hypocreales</taxon>
        <taxon>Cordycipitaceae</taxon>
        <taxon>Akanthomyces</taxon>
    </lineage>
</organism>
<dbReference type="GeneID" id="80893534"/>
<dbReference type="AlphaFoldDB" id="A0A9W8QNN5"/>
<dbReference type="Proteomes" id="UP001144673">
    <property type="component" value="Chromosome 1"/>
</dbReference>
<protein>
    <submittedName>
        <fullName evidence="1">Uncharacterized protein</fullName>
    </submittedName>
</protein>
<gene>
    <name evidence="1" type="ORF">LMH87_006375</name>
</gene>
<reference evidence="1" key="1">
    <citation type="journal article" date="2023" name="Access Microbiol">
        <title>De-novo genome assembly for Akanthomyces muscarius, a biocontrol agent of insect agricultural pests.</title>
        <authorList>
            <person name="Erdos Z."/>
            <person name="Studholme D.J."/>
            <person name="Raymond B."/>
            <person name="Sharma M."/>
        </authorList>
    </citation>
    <scope>NUCLEOTIDE SEQUENCE</scope>
    <source>
        <strain evidence="1">Ve6</strain>
    </source>
</reference>
<dbReference type="KEGG" id="amus:LMH87_006375"/>
<evidence type="ECO:0000313" key="2">
    <source>
        <dbReference type="Proteomes" id="UP001144673"/>
    </source>
</evidence>
<comment type="caution">
    <text evidence="1">The sequence shown here is derived from an EMBL/GenBank/DDBJ whole genome shotgun (WGS) entry which is preliminary data.</text>
</comment>
<accession>A0A9W8QNN5</accession>
<dbReference type="RefSeq" id="XP_056059628.1">
    <property type="nucleotide sequence ID" value="XM_056204253.1"/>
</dbReference>
<proteinExistence type="predicted"/>